<evidence type="ECO:0000313" key="3">
    <source>
        <dbReference type="EMBL" id="SHO51745.1"/>
    </source>
</evidence>
<dbReference type="RefSeq" id="WP_073615629.1">
    <property type="nucleotide sequence ID" value="NZ_FRFE01000028.1"/>
</dbReference>
<evidence type="ECO:0000256" key="1">
    <source>
        <dbReference type="SAM" id="MobiDB-lite"/>
    </source>
</evidence>
<dbReference type="InterPro" id="IPR027417">
    <property type="entry name" value="P-loop_NTPase"/>
</dbReference>
<dbReference type="SUPFAM" id="SSF52540">
    <property type="entry name" value="P-loop containing nucleoside triphosphate hydrolases"/>
    <property type="match status" value="1"/>
</dbReference>
<dbReference type="SMART" id="SM00943">
    <property type="entry name" value="Prim-Pol"/>
    <property type="match status" value="1"/>
</dbReference>
<evidence type="ECO:0000313" key="4">
    <source>
        <dbReference type="Proteomes" id="UP000184603"/>
    </source>
</evidence>
<dbReference type="Pfam" id="PF09250">
    <property type="entry name" value="Prim-Pol"/>
    <property type="match status" value="1"/>
</dbReference>
<dbReference type="STRING" id="1121416.SAMN02745220_04206"/>
<feature type="domain" description="DNA primase/polymerase bifunctional N-terminal" evidence="2">
    <location>
        <begin position="24"/>
        <end position="188"/>
    </location>
</feature>
<organism evidence="3 4">
    <name type="scientific">Desulfopila aestuarii DSM 18488</name>
    <dbReference type="NCBI Taxonomy" id="1121416"/>
    <lineage>
        <taxon>Bacteria</taxon>
        <taxon>Pseudomonadati</taxon>
        <taxon>Thermodesulfobacteriota</taxon>
        <taxon>Desulfobulbia</taxon>
        <taxon>Desulfobulbales</taxon>
        <taxon>Desulfocapsaceae</taxon>
        <taxon>Desulfopila</taxon>
    </lineage>
</organism>
<gene>
    <name evidence="3" type="ORF">SAMN02745220_04206</name>
</gene>
<evidence type="ECO:0000259" key="2">
    <source>
        <dbReference type="SMART" id="SM00943"/>
    </source>
</evidence>
<accession>A0A1M7YGI7</accession>
<feature type="compositionally biased region" description="Low complexity" evidence="1">
    <location>
        <begin position="345"/>
        <end position="354"/>
    </location>
</feature>
<dbReference type="SUPFAM" id="SSF56747">
    <property type="entry name" value="Prim-pol domain"/>
    <property type="match status" value="1"/>
</dbReference>
<dbReference type="Pfam" id="PF13481">
    <property type="entry name" value="AAA_25"/>
    <property type="match status" value="1"/>
</dbReference>
<sequence length="673" mass="74668">MTLLLRSKIESKKNNDNNSTFLHVRAYRKIGLHPIPLLAGEKRPAVTAWQHLDHGPYQFHENNNCGLLTGIPTPIGHFCVIDLDLAGNDPVSSALRRAIISTFEVEFGPSLMVDTGGNHRGRHIWVFLDEPITQKVQVGIDLHHLDSKGHYGIEILCQGGHGGYNAVAPPSFVLDLYRFVDNIDLENLGDHIRKVQKSELLKFIDSKMVKILLALGTISSILYKSYRDKDIDGELIDYALAHYVIGVLNLQDESLWHLAFEMAFGGNYGHDRTAYLLERTIQRLEEGSEMIGMGSVVEKLETESQKLLLQSLERIETLCGVRAEITPQRVNLEDVTSEQEKPDHSNSTSTSPSSMFLFEDDMQIVEREEWLIPNVVPACKFILMHGPAGNGKTTASVLIADRVITETGLPVIYLNLEGKAGDINEKRQLMTIQPELFRVVRPATQFSLYNEKHLHELLVFLNNINAIGKPAAMVIIDSLLAATAGDLNQGAVGGAAMFFNTVTATLGCTVLLLHHNNKGEGKGQARIFGSALIPGAAVMTWEIKEMDDCYFARKLVVSKSNLRAMQVGDEIIVGQYPGSAPVLFRSEGGYETDKASMTQVDRCRDILLEQLIDGRERLADDVRAAFADHDFTESTISRASKQLCIVKKQVDGKRYWSIPKGSLLSRLCRAGKA</sequence>
<dbReference type="OrthoDB" id="5326290at2"/>
<name>A0A1M7YGI7_9BACT</name>
<dbReference type="EMBL" id="FRFE01000028">
    <property type="protein sequence ID" value="SHO51745.1"/>
    <property type="molecule type" value="Genomic_DNA"/>
</dbReference>
<keyword evidence="4" id="KW-1185">Reference proteome</keyword>
<dbReference type="InterPro" id="IPR015330">
    <property type="entry name" value="DNA_primase/pol_bifunc_N"/>
</dbReference>
<reference evidence="3 4" key="1">
    <citation type="submission" date="2016-12" db="EMBL/GenBank/DDBJ databases">
        <authorList>
            <person name="Song W.-J."/>
            <person name="Kurnit D.M."/>
        </authorList>
    </citation>
    <scope>NUCLEOTIDE SEQUENCE [LARGE SCALE GENOMIC DNA]</scope>
    <source>
        <strain evidence="3 4">DSM 18488</strain>
    </source>
</reference>
<dbReference type="AlphaFoldDB" id="A0A1M7YGI7"/>
<protein>
    <submittedName>
        <fullName evidence="3">RecA-family ATPase</fullName>
    </submittedName>
</protein>
<proteinExistence type="predicted"/>
<feature type="region of interest" description="Disordered" evidence="1">
    <location>
        <begin position="330"/>
        <end position="354"/>
    </location>
</feature>
<dbReference type="Gene3D" id="3.40.50.300">
    <property type="entry name" value="P-loop containing nucleotide triphosphate hydrolases"/>
    <property type="match status" value="1"/>
</dbReference>
<dbReference type="Proteomes" id="UP000184603">
    <property type="component" value="Unassembled WGS sequence"/>
</dbReference>